<dbReference type="InterPro" id="IPR051709">
    <property type="entry name" value="Ub-ligase/GTPase-reg"/>
</dbReference>
<dbReference type="Gene3D" id="3.90.1750.10">
    <property type="entry name" value="Hect, E3 ligase catalytic domains"/>
    <property type="match status" value="1"/>
</dbReference>
<dbReference type="Pfam" id="PF00632">
    <property type="entry name" value="HECT"/>
    <property type="match status" value="1"/>
</dbReference>
<dbReference type="SUPFAM" id="SSF56204">
    <property type="entry name" value="Hect, E3 ligase catalytic domain"/>
    <property type="match status" value="1"/>
</dbReference>
<dbReference type="Gene3D" id="2.130.10.30">
    <property type="entry name" value="Regulator of chromosome condensation 1/beta-lactamase-inhibitor protein II"/>
    <property type="match status" value="1"/>
</dbReference>
<keyword evidence="3 4" id="KW-0833">Ubl conjugation pathway</keyword>
<feature type="domain" description="HECT" evidence="6">
    <location>
        <begin position="553"/>
        <end position="877"/>
    </location>
</feature>
<keyword evidence="8" id="KW-1185">Reference proteome</keyword>
<name>A0AAQ4NS03_GASAC</name>
<dbReference type="Pfam" id="PF00415">
    <property type="entry name" value="RCC1"/>
    <property type="match status" value="2"/>
</dbReference>
<evidence type="ECO:0000313" key="7">
    <source>
        <dbReference type="Ensembl" id="ENSGACP00000029103.1"/>
    </source>
</evidence>
<reference evidence="7" key="3">
    <citation type="submission" date="2025-09" db="UniProtKB">
        <authorList>
            <consortium name="Ensembl"/>
        </authorList>
    </citation>
    <scope>IDENTIFICATION</scope>
</reference>
<dbReference type="GO" id="GO:0016567">
    <property type="term" value="P:protein ubiquitination"/>
    <property type="evidence" value="ECO:0007669"/>
    <property type="project" value="TreeGrafter"/>
</dbReference>
<organism evidence="7 8">
    <name type="scientific">Gasterosteus aculeatus aculeatus</name>
    <name type="common">three-spined stickleback</name>
    <dbReference type="NCBI Taxonomy" id="481459"/>
    <lineage>
        <taxon>Eukaryota</taxon>
        <taxon>Metazoa</taxon>
        <taxon>Chordata</taxon>
        <taxon>Craniata</taxon>
        <taxon>Vertebrata</taxon>
        <taxon>Euteleostomi</taxon>
        <taxon>Actinopterygii</taxon>
        <taxon>Neopterygii</taxon>
        <taxon>Teleostei</taxon>
        <taxon>Neoteleostei</taxon>
        <taxon>Acanthomorphata</taxon>
        <taxon>Eupercaria</taxon>
        <taxon>Perciformes</taxon>
        <taxon>Cottioidei</taxon>
        <taxon>Gasterosteales</taxon>
        <taxon>Gasterosteidae</taxon>
        <taxon>Gasterosteus</taxon>
    </lineage>
</organism>
<dbReference type="AlphaFoldDB" id="A0AAQ4NS03"/>
<dbReference type="GO" id="GO:0005737">
    <property type="term" value="C:cytoplasm"/>
    <property type="evidence" value="ECO:0007669"/>
    <property type="project" value="TreeGrafter"/>
</dbReference>
<feature type="repeat" description="RCC1" evidence="5">
    <location>
        <begin position="127"/>
        <end position="178"/>
    </location>
</feature>
<dbReference type="Proteomes" id="UP000007635">
    <property type="component" value="Chromosome XIX"/>
</dbReference>
<evidence type="ECO:0000256" key="1">
    <source>
        <dbReference type="ARBA" id="ARBA00022679"/>
    </source>
</evidence>
<dbReference type="SMART" id="SM00119">
    <property type="entry name" value="HECTc"/>
    <property type="match status" value="1"/>
</dbReference>
<dbReference type="GO" id="GO:0006511">
    <property type="term" value="P:ubiquitin-dependent protein catabolic process"/>
    <property type="evidence" value="ECO:0007669"/>
    <property type="project" value="TreeGrafter"/>
</dbReference>
<dbReference type="PANTHER" id="PTHR45622:SF73">
    <property type="entry name" value="E3 UBIQUITIN-PROTEIN LIGASE HERC4-LIKE ISOFORM X1-RELATED"/>
    <property type="match status" value="1"/>
</dbReference>
<dbReference type="GeneTree" id="ENSGT00940000163989"/>
<dbReference type="Ensembl" id="ENSGACT00000055411.1">
    <property type="protein sequence ID" value="ENSGACP00000029103.1"/>
    <property type="gene ID" value="ENSGACG00000003286.2"/>
</dbReference>
<reference evidence="7" key="2">
    <citation type="submission" date="2025-08" db="UniProtKB">
        <authorList>
            <consortium name="Ensembl"/>
        </authorList>
    </citation>
    <scope>IDENTIFICATION</scope>
</reference>
<accession>A0AAQ4NS03</accession>
<dbReference type="Gene3D" id="3.30.2410.10">
    <property type="entry name" value="Hect, E3 ligase catalytic domain"/>
    <property type="match status" value="1"/>
</dbReference>
<dbReference type="InterPro" id="IPR000569">
    <property type="entry name" value="HECT_dom"/>
</dbReference>
<dbReference type="Gene3D" id="3.30.2160.10">
    <property type="entry name" value="Hect, E3 ligase catalytic domain"/>
    <property type="match status" value="1"/>
</dbReference>
<proteinExistence type="predicted"/>
<feature type="active site" description="Glycyl thioester intermediate" evidence="4">
    <location>
        <position position="846"/>
    </location>
</feature>
<evidence type="ECO:0000256" key="3">
    <source>
        <dbReference type="ARBA" id="ARBA00022786"/>
    </source>
</evidence>
<evidence type="ECO:0000256" key="2">
    <source>
        <dbReference type="ARBA" id="ARBA00022737"/>
    </source>
</evidence>
<evidence type="ECO:0000256" key="5">
    <source>
        <dbReference type="PROSITE-ProRule" id="PRU00235"/>
    </source>
</evidence>
<feature type="repeat" description="RCC1" evidence="5">
    <location>
        <begin position="179"/>
        <end position="234"/>
    </location>
</feature>
<evidence type="ECO:0000259" key="6">
    <source>
        <dbReference type="PROSITE" id="PS50237"/>
    </source>
</evidence>
<dbReference type="PANTHER" id="PTHR45622">
    <property type="entry name" value="UBIQUITIN-PROTEIN LIGASE E3A-RELATED"/>
    <property type="match status" value="1"/>
</dbReference>
<keyword evidence="1" id="KW-0808">Transferase</keyword>
<dbReference type="PROSITE" id="PS00626">
    <property type="entry name" value="RCC1_2"/>
    <property type="match status" value="1"/>
</dbReference>
<dbReference type="SUPFAM" id="SSF50985">
    <property type="entry name" value="RCC1/BLIP-II"/>
    <property type="match status" value="1"/>
</dbReference>
<dbReference type="PROSITE" id="PS50012">
    <property type="entry name" value="RCC1_3"/>
    <property type="match status" value="2"/>
</dbReference>
<dbReference type="InterPro" id="IPR035983">
    <property type="entry name" value="Hect_E3_ubiquitin_ligase"/>
</dbReference>
<evidence type="ECO:0000313" key="8">
    <source>
        <dbReference type="Proteomes" id="UP000007635"/>
    </source>
</evidence>
<evidence type="ECO:0000256" key="4">
    <source>
        <dbReference type="PROSITE-ProRule" id="PRU00104"/>
    </source>
</evidence>
<dbReference type="PROSITE" id="PS50237">
    <property type="entry name" value="HECT"/>
    <property type="match status" value="1"/>
</dbReference>
<dbReference type="InterPro" id="IPR000408">
    <property type="entry name" value="Reg_chr_condens"/>
</dbReference>
<protein>
    <recommendedName>
        <fullName evidence="6">HECT domain-containing protein</fullName>
    </recommendedName>
</protein>
<reference evidence="7 8" key="1">
    <citation type="journal article" date="2021" name="G3 (Bethesda)">
        <title>Improved contiguity of the threespine stickleback genome using long-read sequencing.</title>
        <authorList>
            <person name="Nath S."/>
            <person name="Shaw D.E."/>
            <person name="White M.A."/>
        </authorList>
    </citation>
    <scope>NUCLEOTIDE SEQUENCE [LARGE SCALE GENOMIC DNA]</scope>
    <source>
        <strain evidence="7 8">Lake Benthic</strain>
    </source>
</reference>
<keyword evidence="2" id="KW-0677">Repeat</keyword>
<dbReference type="InterPro" id="IPR009091">
    <property type="entry name" value="RCC1/BLIP-II"/>
</dbReference>
<dbReference type="GO" id="GO:0061630">
    <property type="term" value="F:ubiquitin protein ligase activity"/>
    <property type="evidence" value="ECO:0007669"/>
    <property type="project" value="TreeGrafter"/>
</dbReference>
<sequence>MIIRSPCSLREEKFSLWTQLALTFRGPWKLFVTYLCLRLLAGASTQWPSPKVVRCTHGAGTPGASWVWGGVRPSLTRPNAWGVCRRSPWSWWQQGESRASPSASPGPCWAGAETTVGSWGWETKQNGAVFTFGSGQYGQLGHNSFCDELRPRLVAELFGAKVTKIACGWHHTLVLTESRRVHSFGRGECGQLGHAEESHPSVPLPVQLPQDTNHGPIIENIYAGGNCSFATSVKEAREESNTARVSNVTTDVIDKWVSECNSKSWKKIKGEILRTFSSASSMNQIFLDQSNDKHLQTSSKYCGLNMSHARHSFKKLSRKDHVLAEVQDAVLLLLPSLDEMPEGVEGLRIFLLLNELLHWIQRHGTRGTSTTLTEAVAAAAQRLSAESLQVLGDWWSSQTSSTKVRHVGVWKKALSEILCSHPVPRGPRLRNLLLVLQNMYNANGRVAEHQRIPEQTFCVEVSQTFLEEDLRIWRSMSNMKVLDNRPFVLCNFPFVMDLKSKKMAFDIYATITQRAHQPMIPYGPATESYFFLGLKLKRASLLEGTFKQLAAAHPQELKKPLAVYYDEDPKLTDVNKRDLFHHLFRKMVSPGSGTFMFNDSETLAWFPSTANEEDKTHFFLFGVLCGLALWNNSVIHLPFPLVLFKKLLGVEPTLEDLKEFSPDVGKSLQCILNYDEDELMKLDGDFIINWDGTEVCLDPRNPEKLLTVLNKKEFVDAYVSHAFNASVEAVFEEFKRGFFRVCDRDPVTLFRPEELQGLLVGQDVYEWAKLKQNTVWDLWIGSSNKQMFWEVFDELTEDQRKDFLWFLTGSRRVPILGMDQVRMKVQVPQLKNGQGYDQHFPEALTCHSILYLPLYSSKEIMREKLTEALKTERVFSM</sequence>